<dbReference type="CDD" id="cd00667">
    <property type="entry name" value="ring_hydroxylating_dioxygenases_beta"/>
    <property type="match status" value="1"/>
</dbReference>
<dbReference type="RefSeq" id="WP_074265583.1">
    <property type="nucleotide sequence ID" value="NZ_FSRM01000001.1"/>
</dbReference>
<dbReference type="GO" id="GO:0051213">
    <property type="term" value="F:dioxygenase activity"/>
    <property type="evidence" value="ECO:0007669"/>
    <property type="project" value="UniProtKB-KW"/>
</dbReference>
<dbReference type="PANTHER" id="PTHR41534:SF1">
    <property type="entry name" value="BLR3401 PROTEIN"/>
    <property type="match status" value="1"/>
</dbReference>
<dbReference type="InterPro" id="IPR032710">
    <property type="entry name" value="NTF2-like_dom_sf"/>
</dbReference>
<evidence type="ECO:0000313" key="4">
    <source>
        <dbReference type="Proteomes" id="UP000184693"/>
    </source>
</evidence>
<evidence type="ECO:0000313" key="3">
    <source>
        <dbReference type="EMBL" id="SIO24623.1"/>
    </source>
</evidence>
<organism evidence="3 4">
    <name type="scientific">Paraburkholderia phenazinium</name>
    <dbReference type="NCBI Taxonomy" id="60549"/>
    <lineage>
        <taxon>Bacteria</taxon>
        <taxon>Pseudomonadati</taxon>
        <taxon>Pseudomonadota</taxon>
        <taxon>Betaproteobacteria</taxon>
        <taxon>Burkholderiales</taxon>
        <taxon>Burkholderiaceae</taxon>
        <taxon>Paraburkholderia</taxon>
    </lineage>
</organism>
<comment type="similarity">
    <text evidence="1">Belongs to the bacterial ring-hydroxylating dioxygenase beta subunit family.</text>
</comment>
<keyword evidence="3" id="KW-0223">Dioxygenase</keyword>
<name>A0A1N6HXW3_9BURK</name>
<accession>A0A1N6HXW3</accession>
<dbReference type="Proteomes" id="UP000184693">
    <property type="component" value="Unassembled WGS sequence"/>
</dbReference>
<proteinExistence type="inferred from homology"/>
<dbReference type="SUPFAM" id="SSF54427">
    <property type="entry name" value="NTF2-like"/>
    <property type="match status" value="1"/>
</dbReference>
<dbReference type="OrthoDB" id="7062869at2"/>
<dbReference type="Gene3D" id="3.10.450.50">
    <property type="match status" value="1"/>
</dbReference>
<dbReference type="PANTHER" id="PTHR41534">
    <property type="entry name" value="BLR3401 PROTEIN"/>
    <property type="match status" value="1"/>
</dbReference>
<dbReference type="AlphaFoldDB" id="A0A1N6HXW3"/>
<keyword evidence="2" id="KW-0560">Oxidoreductase</keyword>
<sequence>MEIAGSLRDALIEFVYDETLLLDEKRFEEWYELFTEDGTYWMPLTLNQSDGLNQASLMYEDRLLLKLRIDRLKQPRAFSQQPESRCLHVLHRPALYAVENGIYRMRTPMIYTETRGDEQQIFAATVFHDLMVFDDVLKIKVKRVNLLNCDAALPAIQLFI</sequence>
<evidence type="ECO:0000256" key="1">
    <source>
        <dbReference type="ARBA" id="ARBA00009570"/>
    </source>
</evidence>
<dbReference type="EMBL" id="FSRM01000001">
    <property type="protein sequence ID" value="SIO24623.1"/>
    <property type="molecule type" value="Genomic_DNA"/>
</dbReference>
<protein>
    <submittedName>
        <fullName evidence="3">3-phenylpropionate/cinnamic acid dioxygenase, small subunit</fullName>
    </submittedName>
</protein>
<evidence type="ECO:0000256" key="2">
    <source>
        <dbReference type="ARBA" id="ARBA00023002"/>
    </source>
</evidence>
<dbReference type="GO" id="GO:0019380">
    <property type="term" value="P:3-phenylpropionate catabolic process"/>
    <property type="evidence" value="ECO:0007669"/>
    <property type="project" value="TreeGrafter"/>
</dbReference>
<dbReference type="InterPro" id="IPR000391">
    <property type="entry name" value="Rng_hydr_dOase-bsu"/>
</dbReference>
<reference evidence="3 4" key="1">
    <citation type="submission" date="2016-11" db="EMBL/GenBank/DDBJ databases">
        <authorList>
            <person name="Jaros S."/>
            <person name="Januszkiewicz K."/>
            <person name="Wedrychowicz H."/>
        </authorList>
    </citation>
    <scope>NUCLEOTIDE SEQUENCE [LARGE SCALE GENOMIC DNA]</scope>
    <source>
        <strain evidence="3 4">GAS86</strain>
    </source>
</reference>
<gene>
    <name evidence="3" type="ORF">SAMN05444168_3746</name>
</gene>
<dbReference type="Pfam" id="PF00866">
    <property type="entry name" value="Ring_hydroxyl_B"/>
    <property type="match status" value="1"/>
</dbReference>